<evidence type="ECO:0000256" key="2">
    <source>
        <dbReference type="ARBA" id="ARBA00008488"/>
    </source>
</evidence>
<dbReference type="GO" id="GO:0005886">
    <property type="term" value="C:plasma membrane"/>
    <property type="evidence" value="ECO:0007669"/>
    <property type="project" value="UniProtKB-SubCell"/>
</dbReference>
<organism evidence="9 10">
    <name type="scientific">Pelagicoccus enzymogenes</name>
    <dbReference type="NCBI Taxonomy" id="2773457"/>
    <lineage>
        <taxon>Bacteria</taxon>
        <taxon>Pseudomonadati</taxon>
        <taxon>Verrucomicrobiota</taxon>
        <taxon>Opitutia</taxon>
        <taxon>Puniceicoccales</taxon>
        <taxon>Pelagicoccaceae</taxon>
        <taxon>Pelagicoccus</taxon>
    </lineage>
</organism>
<feature type="transmembrane region" description="Helical" evidence="8">
    <location>
        <begin position="12"/>
        <end position="33"/>
    </location>
</feature>
<feature type="transmembrane region" description="Helical" evidence="8">
    <location>
        <begin position="99"/>
        <end position="118"/>
    </location>
</feature>
<proteinExistence type="inferred from homology"/>
<dbReference type="Proteomes" id="UP000622317">
    <property type="component" value="Unassembled WGS sequence"/>
</dbReference>
<dbReference type="InterPro" id="IPR004254">
    <property type="entry name" value="AdipoR/HlyIII-related"/>
</dbReference>
<dbReference type="PANTHER" id="PTHR20855">
    <property type="entry name" value="ADIPOR/PROGESTIN RECEPTOR-RELATED"/>
    <property type="match status" value="1"/>
</dbReference>
<evidence type="ECO:0000256" key="1">
    <source>
        <dbReference type="ARBA" id="ARBA00004651"/>
    </source>
</evidence>
<dbReference type="RefSeq" id="WP_191616607.1">
    <property type="nucleotide sequence ID" value="NZ_JACYFG010000007.1"/>
</dbReference>
<evidence type="ECO:0000313" key="9">
    <source>
        <dbReference type="EMBL" id="MBD5779225.1"/>
    </source>
</evidence>
<evidence type="ECO:0000313" key="10">
    <source>
        <dbReference type="Proteomes" id="UP000622317"/>
    </source>
</evidence>
<sequence>MEKGERFNSITHIAGAVLALCGAAVLVTFASLQGDPWKIVSFSVYGVSLLLLYAASALYHSLHAGRAKALFQTFDHISIYLLIAGTYTPFTLVTLRGGWGWSLFGVVWLLALVGSILELRPKSASRVPSVSIYLGMGWLILVAINPLLDSLPRFGLLWLVLGGSLYTVGVVFYLFANRVRHFHGIWHLFVIAGSASHFCSIFFFVN</sequence>
<feature type="transmembrane region" description="Helical" evidence="8">
    <location>
        <begin position="39"/>
        <end position="62"/>
    </location>
</feature>
<evidence type="ECO:0000256" key="6">
    <source>
        <dbReference type="ARBA" id="ARBA00023136"/>
    </source>
</evidence>
<feature type="binding site" evidence="7">
    <location>
        <position position="60"/>
    </location>
    <ligand>
        <name>Zn(2+)</name>
        <dbReference type="ChEBI" id="CHEBI:29105"/>
    </ligand>
</feature>
<comment type="similarity">
    <text evidence="2">Belongs to the UPF0073 (Hly-III) family.</text>
</comment>
<reference evidence="9" key="1">
    <citation type="submission" date="2020-09" db="EMBL/GenBank/DDBJ databases">
        <title>Pelagicoccus enzymogenes sp. nov. with an EPS production, isolated from marine sediment.</title>
        <authorList>
            <person name="Feng X."/>
        </authorList>
    </citation>
    <scope>NUCLEOTIDE SEQUENCE</scope>
    <source>
        <strain evidence="9">NFK12</strain>
    </source>
</reference>
<accession>A0A927F8Q5</accession>
<dbReference type="PANTHER" id="PTHR20855:SF3">
    <property type="entry name" value="LD03007P"/>
    <property type="match status" value="1"/>
</dbReference>
<dbReference type="Pfam" id="PF03006">
    <property type="entry name" value="HlyIII"/>
    <property type="match status" value="1"/>
</dbReference>
<keyword evidence="7" id="KW-0479">Metal-binding</keyword>
<keyword evidence="5 8" id="KW-1133">Transmembrane helix</keyword>
<keyword evidence="3" id="KW-1003">Cell membrane</keyword>
<feature type="transmembrane region" description="Helical" evidence="8">
    <location>
        <begin position="130"/>
        <end position="148"/>
    </location>
</feature>
<protein>
    <submittedName>
        <fullName evidence="9">Hemolysin III family protein</fullName>
    </submittedName>
</protein>
<dbReference type="EMBL" id="JACYFG010000007">
    <property type="protein sequence ID" value="MBD5779225.1"/>
    <property type="molecule type" value="Genomic_DNA"/>
</dbReference>
<keyword evidence="10" id="KW-1185">Reference proteome</keyword>
<feature type="transmembrane region" description="Helical" evidence="8">
    <location>
        <begin position="154"/>
        <end position="176"/>
    </location>
</feature>
<feature type="transmembrane region" description="Helical" evidence="8">
    <location>
        <begin position="185"/>
        <end position="205"/>
    </location>
</feature>
<keyword evidence="7" id="KW-0862">Zinc</keyword>
<comment type="subcellular location">
    <subcellularLocation>
        <location evidence="1">Cell membrane</location>
        <topology evidence="1">Multi-pass membrane protein</topology>
    </subcellularLocation>
</comment>
<name>A0A927F8Q5_9BACT</name>
<comment type="caution">
    <text evidence="9">The sequence shown here is derived from an EMBL/GenBank/DDBJ whole genome shotgun (WGS) entry which is preliminary data.</text>
</comment>
<feature type="transmembrane region" description="Helical" evidence="8">
    <location>
        <begin position="74"/>
        <end position="93"/>
    </location>
</feature>
<dbReference type="AlphaFoldDB" id="A0A927F8Q5"/>
<dbReference type="NCBIfam" id="TIGR01065">
    <property type="entry name" value="hlyIII"/>
    <property type="match status" value="1"/>
</dbReference>
<keyword evidence="6 8" id="KW-0472">Membrane</keyword>
<evidence type="ECO:0000256" key="3">
    <source>
        <dbReference type="ARBA" id="ARBA00022475"/>
    </source>
</evidence>
<feature type="binding site" evidence="7">
    <location>
        <position position="183"/>
    </location>
    <ligand>
        <name>Zn(2+)</name>
        <dbReference type="ChEBI" id="CHEBI:29105"/>
    </ligand>
</feature>
<dbReference type="GO" id="GO:0140911">
    <property type="term" value="F:pore-forming activity"/>
    <property type="evidence" value="ECO:0007669"/>
    <property type="project" value="InterPro"/>
</dbReference>
<keyword evidence="4 8" id="KW-0812">Transmembrane</keyword>
<gene>
    <name evidence="9" type="ORF">IEN85_06945</name>
</gene>
<dbReference type="InterPro" id="IPR005744">
    <property type="entry name" value="Hy-lIII"/>
</dbReference>
<evidence type="ECO:0000256" key="7">
    <source>
        <dbReference type="PIRSR" id="PIRSR604254-1"/>
    </source>
</evidence>
<evidence type="ECO:0000256" key="4">
    <source>
        <dbReference type="ARBA" id="ARBA00022692"/>
    </source>
</evidence>
<evidence type="ECO:0000256" key="5">
    <source>
        <dbReference type="ARBA" id="ARBA00022989"/>
    </source>
</evidence>
<evidence type="ECO:0000256" key="8">
    <source>
        <dbReference type="SAM" id="Phobius"/>
    </source>
</evidence>
<feature type="binding site" evidence="7">
    <location>
        <position position="187"/>
    </location>
    <ligand>
        <name>Zn(2+)</name>
        <dbReference type="ChEBI" id="CHEBI:29105"/>
    </ligand>
</feature>
<dbReference type="GO" id="GO:0046872">
    <property type="term" value="F:metal ion binding"/>
    <property type="evidence" value="ECO:0007669"/>
    <property type="project" value="UniProtKB-KW"/>
</dbReference>